<protein>
    <submittedName>
        <fullName evidence="1">Uncharacterized protein</fullName>
    </submittedName>
</protein>
<sequence length="183" mass="21368">MYCSVNCSKLSRFKYSEEEIIQSIREYYEKENRIPPKRDLTQTSHRAINIFGSWNNAITKAGLIPNRSHDNKMYKRTMGMASDGHKCDSASEIIIDDWLTRNDIPHNRNQKYPNSNHKSDWSVQDGKIFIEYFGLAKDSPRYDRSIKYKKGICRKFGIKLIDIYPADLYPMTSLDSKLSALKK</sequence>
<accession>A0A0G0XKY7</accession>
<evidence type="ECO:0000313" key="1">
    <source>
        <dbReference type="EMBL" id="KKR88347.1"/>
    </source>
</evidence>
<proteinExistence type="predicted"/>
<name>A0A0G0XKY7_9BACT</name>
<dbReference type="Pfam" id="PF18780">
    <property type="entry name" value="HNH_repeat"/>
    <property type="match status" value="1"/>
</dbReference>
<organism evidence="1 2">
    <name type="scientific">Candidatus Wolfebacteria bacterium GW2011_GWB1_41_12</name>
    <dbReference type="NCBI Taxonomy" id="1619006"/>
    <lineage>
        <taxon>Bacteria</taxon>
        <taxon>Candidatus Wolfeibacteriota</taxon>
    </lineage>
</organism>
<dbReference type="InterPro" id="IPR041025">
    <property type="entry name" value="HNH_repeat"/>
</dbReference>
<dbReference type="EMBL" id="LCAK01000009">
    <property type="protein sequence ID" value="KKR88347.1"/>
    <property type="molecule type" value="Genomic_DNA"/>
</dbReference>
<gene>
    <name evidence="1" type="ORF">UU38_C0009G0003</name>
</gene>
<comment type="caution">
    <text evidence="1">The sequence shown here is derived from an EMBL/GenBank/DDBJ whole genome shotgun (WGS) entry which is preliminary data.</text>
</comment>
<dbReference type="Proteomes" id="UP000033918">
    <property type="component" value="Unassembled WGS sequence"/>
</dbReference>
<dbReference type="AlphaFoldDB" id="A0A0G0XKY7"/>
<reference evidence="1 2" key="1">
    <citation type="journal article" date="2015" name="Nature">
        <title>rRNA introns, odd ribosomes, and small enigmatic genomes across a large radiation of phyla.</title>
        <authorList>
            <person name="Brown C.T."/>
            <person name="Hug L.A."/>
            <person name="Thomas B.C."/>
            <person name="Sharon I."/>
            <person name="Castelle C.J."/>
            <person name="Singh A."/>
            <person name="Wilkins M.J."/>
            <person name="Williams K.H."/>
            <person name="Banfield J.F."/>
        </authorList>
    </citation>
    <scope>NUCLEOTIDE SEQUENCE [LARGE SCALE GENOMIC DNA]</scope>
</reference>
<evidence type="ECO:0000313" key="2">
    <source>
        <dbReference type="Proteomes" id="UP000033918"/>
    </source>
</evidence>